<protein>
    <submittedName>
        <fullName evidence="2">Transposase</fullName>
    </submittedName>
</protein>
<evidence type="ECO:0000256" key="1">
    <source>
        <dbReference type="SAM" id="MobiDB-lite"/>
    </source>
</evidence>
<keyword evidence="3" id="KW-1185">Reference proteome</keyword>
<gene>
    <name evidence="2" type="ORF">SAMN05428953_11890</name>
</gene>
<reference evidence="3" key="1">
    <citation type="submission" date="2016-10" db="EMBL/GenBank/DDBJ databases">
        <authorList>
            <person name="Varghese N."/>
            <person name="Submissions S."/>
        </authorList>
    </citation>
    <scope>NUCLEOTIDE SEQUENCE [LARGE SCALE GENOMIC DNA]</scope>
    <source>
        <strain evidence="3">CGMCC 1.11022</strain>
    </source>
</reference>
<dbReference type="Proteomes" id="UP000198894">
    <property type="component" value="Unassembled WGS sequence"/>
</dbReference>
<feature type="region of interest" description="Disordered" evidence="1">
    <location>
        <begin position="77"/>
        <end position="127"/>
    </location>
</feature>
<organism evidence="2 3">
    <name type="scientific">Mesorhizobium muleiense</name>
    <dbReference type="NCBI Taxonomy" id="1004279"/>
    <lineage>
        <taxon>Bacteria</taxon>
        <taxon>Pseudomonadati</taxon>
        <taxon>Pseudomonadota</taxon>
        <taxon>Alphaproteobacteria</taxon>
        <taxon>Hyphomicrobiales</taxon>
        <taxon>Phyllobacteriaceae</taxon>
        <taxon>Mesorhizobium</taxon>
    </lineage>
</organism>
<name>A0A1G9DPW0_9HYPH</name>
<accession>A0A1G9DPW0</accession>
<dbReference type="AlphaFoldDB" id="A0A1G9DPW0"/>
<feature type="region of interest" description="Disordered" evidence="1">
    <location>
        <begin position="33"/>
        <end position="61"/>
    </location>
</feature>
<evidence type="ECO:0000313" key="2">
    <source>
        <dbReference type="EMBL" id="SDK65904.1"/>
    </source>
</evidence>
<sequence>MQIAQRWVLARLRNQRFFSLAGLDAAIRCSSPNSTPAGCAASAPAAPNSWPGDRQAEAGRTAGSAIRVCALEALPRRPTVTRRSRATGIPRPTASSASSAYRRQDRRDLPHGAADRQPTPERSTGAAIRPLPITCRARIAANSEWTPGTDRGRRKIGPATAAVFHAVIADRLHPEQGFRTCLGILALTKSYGNKRVDAACQAASLSRRAPSPRSARSSRTA</sequence>
<feature type="compositionally biased region" description="Basic and acidic residues" evidence="1">
    <location>
        <begin position="102"/>
        <end position="114"/>
    </location>
</feature>
<evidence type="ECO:0000313" key="3">
    <source>
        <dbReference type="Proteomes" id="UP000198894"/>
    </source>
</evidence>
<feature type="compositionally biased region" description="Low complexity" evidence="1">
    <location>
        <begin position="36"/>
        <end position="47"/>
    </location>
</feature>
<dbReference type="EMBL" id="FNEE01000018">
    <property type="protein sequence ID" value="SDK65904.1"/>
    <property type="molecule type" value="Genomic_DNA"/>
</dbReference>
<proteinExistence type="predicted"/>